<evidence type="ECO:0000256" key="2">
    <source>
        <dbReference type="ARBA" id="ARBA00023150"/>
    </source>
</evidence>
<proteinExistence type="predicted"/>
<dbReference type="PIRSF" id="PIRSF015626">
    <property type="entry name" value="FdhD"/>
    <property type="match status" value="1"/>
</dbReference>
<dbReference type="Pfam" id="PF02634">
    <property type="entry name" value="FdhD-NarQ"/>
    <property type="match status" value="1"/>
</dbReference>
<protein>
    <submittedName>
        <fullName evidence="3">Formate dehydrogenase accessory sulfurtransferase FdhD</fullName>
    </submittedName>
</protein>
<accession>A0ABP9RDU7</accession>
<keyword evidence="2" id="KW-0501">Molybdenum cofactor biosynthesis</keyword>
<sequence length="235" mass="24456">MRDFGDPAEQPVTLTLNDTAMVTLLASPESLEPLALGHAFTAGWIERAAQVEAIELSHLRHGLSVRLSVAPRIAERAARLQRGGPSVSSCGACGVAEEAQLMFGLTRLPAHPPLAADALQRGFEALSQGGRAGLHTALGLDENGEVIFSGVDIGRHNALDRVIGAGLAARAMPVAVLLSSRCSLELVQKSVRAGIATLATLALPSALAVEVARACELNLICCHRGRRLELLSGGG</sequence>
<name>A0ABP9RDU7_9GAMM</name>
<dbReference type="InterPro" id="IPR003786">
    <property type="entry name" value="FdhD"/>
</dbReference>
<evidence type="ECO:0000256" key="1">
    <source>
        <dbReference type="ARBA" id="ARBA00022490"/>
    </source>
</evidence>
<evidence type="ECO:0000313" key="3">
    <source>
        <dbReference type="EMBL" id="GAA5175891.1"/>
    </source>
</evidence>
<evidence type="ECO:0000313" key="4">
    <source>
        <dbReference type="Proteomes" id="UP001500074"/>
    </source>
</evidence>
<dbReference type="SUPFAM" id="SSF53927">
    <property type="entry name" value="Cytidine deaminase-like"/>
    <property type="match status" value="1"/>
</dbReference>
<dbReference type="PANTHER" id="PTHR30592:SF1">
    <property type="entry name" value="SULFUR CARRIER PROTEIN FDHD"/>
    <property type="match status" value="1"/>
</dbReference>
<dbReference type="Gene3D" id="3.40.140.10">
    <property type="entry name" value="Cytidine Deaminase, domain 2"/>
    <property type="match status" value="1"/>
</dbReference>
<reference evidence="4" key="1">
    <citation type="journal article" date="2019" name="Int. J. Syst. Evol. Microbiol.">
        <title>The Global Catalogue of Microorganisms (GCM) 10K type strain sequencing project: providing services to taxonomists for standard genome sequencing and annotation.</title>
        <authorList>
            <consortium name="The Broad Institute Genomics Platform"/>
            <consortium name="The Broad Institute Genome Sequencing Center for Infectious Disease"/>
            <person name="Wu L."/>
            <person name="Ma J."/>
        </authorList>
    </citation>
    <scope>NUCLEOTIDE SEQUENCE [LARGE SCALE GENOMIC DNA]</scope>
    <source>
        <strain evidence="4">JCM 18472</strain>
    </source>
</reference>
<dbReference type="Gene3D" id="3.10.20.10">
    <property type="match status" value="1"/>
</dbReference>
<dbReference type="InterPro" id="IPR016193">
    <property type="entry name" value="Cytidine_deaminase-like"/>
</dbReference>
<keyword evidence="1" id="KW-0963">Cytoplasm</keyword>
<dbReference type="PANTHER" id="PTHR30592">
    <property type="entry name" value="FORMATE DEHYDROGENASE"/>
    <property type="match status" value="1"/>
</dbReference>
<organism evidence="3 4">
    <name type="scientific">Modicisalibacter zincidurans</name>
    <dbReference type="NCBI Taxonomy" id="1178777"/>
    <lineage>
        <taxon>Bacteria</taxon>
        <taxon>Pseudomonadati</taxon>
        <taxon>Pseudomonadota</taxon>
        <taxon>Gammaproteobacteria</taxon>
        <taxon>Oceanospirillales</taxon>
        <taxon>Halomonadaceae</taxon>
        <taxon>Modicisalibacter</taxon>
    </lineage>
</organism>
<comment type="caution">
    <text evidence="3">The sequence shown here is derived from an EMBL/GenBank/DDBJ whole genome shotgun (WGS) entry which is preliminary data.</text>
</comment>
<gene>
    <name evidence="3" type="primary">fdhD</name>
    <name evidence="3" type="ORF">GCM10023342_20210</name>
</gene>
<dbReference type="Proteomes" id="UP001500074">
    <property type="component" value="Unassembled WGS sequence"/>
</dbReference>
<keyword evidence="4" id="KW-1185">Reference proteome</keyword>
<dbReference type="EMBL" id="BAABKI010000020">
    <property type="protein sequence ID" value="GAA5175891.1"/>
    <property type="molecule type" value="Genomic_DNA"/>
</dbReference>